<dbReference type="Proteomes" id="UP000177039">
    <property type="component" value="Unassembled WGS sequence"/>
</dbReference>
<evidence type="ECO:0000313" key="3">
    <source>
        <dbReference type="EMBL" id="OGD98884.1"/>
    </source>
</evidence>
<reference evidence="3 4" key="1">
    <citation type="journal article" date="2016" name="Nat. Commun.">
        <title>Thousands of microbial genomes shed light on interconnected biogeochemical processes in an aquifer system.</title>
        <authorList>
            <person name="Anantharaman K."/>
            <person name="Brown C.T."/>
            <person name="Hug L.A."/>
            <person name="Sharon I."/>
            <person name="Castelle C.J."/>
            <person name="Probst A.J."/>
            <person name="Thomas B.C."/>
            <person name="Singh A."/>
            <person name="Wilkins M.J."/>
            <person name="Karaoz U."/>
            <person name="Brodie E.L."/>
            <person name="Williams K.H."/>
            <person name="Hubbard S.S."/>
            <person name="Banfield J.F."/>
        </authorList>
    </citation>
    <scope>NUCLEOTIDE SEQUENCE [LARGE SCALE GENOMIC DNA]</scope>
</reference>
<evidence type="ECO:0000256" key="1">
    <source>
        <dbReference type="ARBA" id="ARBA00006068"/>
    </source>
</evidence>
<evidence type="ECO:0000259" key="2">
    <source>
        <dbReference type="Pfam" id="PF03816"/>
    </source>
</evidence>
<feature type="domain" description="Cell envelope-related transcriptional attenuator" evidence="2">
    <location>
        <begin position="82"/>
        <end position="278"/>
    </location>
</feature>
<sequence length="377" mass="41254">MRQLGTRRSQSRSIVKILAASFVMLFLVAAVIKLLGLADLVLGGPKTVFNLITNTGLKSDNDHINVLLLGIGGQGHEGPNLTDTMILASIEKDGQDVTFVSIPRDLWAPSISAKINAAYAYGQEKNNQGLILAKNTVGQLFDIPIHYAIRVDFSGFVRAADLVDGLDVDVENSFVDLKYPIEGKEDDTCGLKIETQKINEVNTQVVIDATGSANIISEENDHFTCRYETISFTKGPTHMDGATALKFVRSRHGTNNEGSDFARSARQQKVILAFRQKVLSGQTLLNPKTIINLATTFRGAIDTNVTNEEISLFVKLGQKIASTSIRKVVLDADRTESVLDVGDPANYGGQFVLDPKSNNWHDLAEYVQGEIFNLEEK</sequence>
<protein>
    <recommendedName>
        <fullName evidence="2">Cell envelope-related transcriptional attenuator domain-containing protein</fullName>
    </recommendedName>
</protein>
<dbReference type="PANTHER" id="PTHR33392:SF6">
    <property type="entry name" value="POLYISOPRENYL-TEICHOIC ACID--PEPTIDOGLYCAN TEICHOIC ACID TRANSFERASE TAGU"/>
    <property type="match status" value="1"/>
</dbReference>
<dbReference type="AlphaFoldDB" id="A0A1F5H4C5"/>
<proteinExistence type="inferred from homology"/>
<comment type="similarity">
    <text evidence="1">Belongs to the LytR/CpsA/Psr (LCP) family.</text>
</comment>
<dbReference type="Pfam" id="PF03816">
    <property type="entry name" value="LytR_cpsA_psr"/>
    <property type="match status" value="1"/>
</dbReference>
<accession>A0A1F5H4C5</accession>
<gene>
    <name evidence="3" type="ORF">A3B54_04990</name>
</gene>
<dbReference type="Gene3D" id="3.40.630.190">
    <property type="entry name" value="LCP protein"/>
    <property type="match status" value="1"/>
</dbReference>
<dbReference type="InterPro" id="IPR050922">
    <property type="entry name" value="LytR/CpsA/Psr_CW_biosynth"/>
</dbReference>
<dbReference type="InterPro" id="IPR004474">
    <property type="entry name" value="LytR_CpsA_psr"/>
</dbReference>
<dbReference type="PANTHER" id="PTHR33392">
    <property type="entry name" value="POLYISOPRENYL-TEICHOIC ACID--PEPTIDOGLYCAN TEICHOIC ACID TRANSFERASE TAGU"/>
    <property type="match status" value="1"/>
</dbReference>
<name>A0A1F5H4C5_9BACT</name>
<comment type="caution">
    <text evidence="3">The sequence shown here is derived from an EMBL/GenBank/DDBJ whole genome shotgun (WGS) entry which is preliminary data.</text>
</comment>
<evidence type="ECO:0000313" key="4">
    <source>
        <dbReference type="Proteomes" id="UP000177039"/>
    </source>
</evidence>
<organism evidence="3 4">
    <name type="scientific">Candidatus Curtissbacteria bacterium RIFCSPLOWO2_01_FULL_42_50</name>
    <dbReference type="NCBI Taxonomy" id="1797730"/>
    <lineage>
        <taxon>Bacteria</taxon>
        <taxon>Candidatus Curtissiibacteriota</taxon>
    </lineage>
</organism>
<dbReference type="EMBL" id="MFBT01000028">
    <property type="protein sequence ID" value="OGD98884.1"/>
    <property type="molecule type" value="Genomic_DNA"/>
</dbReference>